<gene>
    <name evidence="3" type="ORF">Bfra_007438</name>
</gene>
<accession>A0A8H6AIF5</accession>
<feature type="compositionally biased region" description="Basic and acidic residues" evidence="1">
    <location>
        <begin position="361"/>
        <end position="372"/>
    </location>
</feature>
<feature type="compositionally biased region" description="Polar residues" evidence="1">
    <location>
        <begin position="1046"/>
        <end position="1063"/>
    </location>
</feature>
<feature type="compositionally biased region" description="Basic residues" evidence="1">
    <location>
        <begin position="1015"/>
        <end position="1025"/>
    </location>
</feature>
<sequence length="1408" mass="158313">MVLQNFKDDWPLDEKALGTEFVTVQVGKQKKEVAFHKKLLSSRSTAFENHMKVLKEKGKYQFHCEPRFENAFSILVTYLYKGYVPACPTEDGPGSSSYGRQMRELYYLAERFEIIDLMDKTMDAIQAHDCRFDRDIYKHMPEVYKNTTRKSSLRYYCALSAAWYFGRPSSPNSQKLKRLEAFKDKADILYDVMKLQLKFESNIANEKSDYRVPSDESGLGHCTFHSHGAGEMCQRLVLLASPKSSYDSKAHRQTYPINIRDGSNGRIEDKIKDCLQRCVSESESSEVVEEGEDDDDLPIFTQEKPRQVTTTIGTKKIKKEDGDEENVVDRSASTIVLGRRPRSESPILGSNEDVISNPGKRPVETDGKESSSRKRPFVIISGNTSRDRKSEPTGPTRGVQQQQQRICDALGFRKGHDEEASTNIKPRAPVLFNQSNGQITTMRNDTSRLTSGSIMSNSGRGVDTSRVSAFMSNNSNSAPTSPQISTLPQETRSNFSRFYPGCDDNKCKSDHLEFIKSISIDSSNMASDEANDRNEWPITPDILGIETATICNGGVKEQEITFHTRPLTRLSPKFAQFCRQKRQVDGRFTLTCAQNKYDAFTCIALYAYHGKVPNAPKDIDPIYTQRLRWIYYVAEEFALNDLMNKTIDALRVYDFKHKQEIHVHTEEIYHNTSKGSLLRWYSAASAAWSWGRETGPATASQRDNRKKFISSGRGNPDIFADFHLVDLFHRDYIRGFDTDWRDVHDSGLPVCAFHCHSPGETCHRTGITEPAEVPEHISKIFDGVEDAVLLDRSQIIDTPSDQDVRSSARQSTPSRSSEPEALQAEDENLKSGNGRNKTPRASHEIIHPIMNEVIDGDQEMRVPQGITMETSITEKISKQPSTTPLAPIRNPPLTRVVPPESKRIDQSQKRSSANVKNEAPTEDLYGASDVDMDREASENSVEPGKKVIGSKTYDEQLANAWRVPLSSFPPQKTRIVPGTVVTNKLGDIKRSQAIRDILDIRDSPTVTEDVISKGSSRKSIKKRKAIVTDDDTNHDGNSVIAKKPKTANSSLESSIKTSVSQKVNGKKPSKIQDSESEPSEEDSSEQSSGTSSEISSSDEDDEMMNGWSTDEGSDSYDEQSISQAISQVEINQEPDSSDSDSDSESEEPDTEPSFIDSGIHSHIPSKVTSSSVLVQSQPSITQPRTSNSRNIPGVAPLRPGYCLIYNYKGRCNKACGLQHLCLKCDLQHSSLHHHQYQPNFRASNKDPSIETCRDWNAGRCAVRVTNCTLRHICSICNGGHRSIYHEHDDAFPKSDKQRTDRTVGESSHFRREGRLDHRHSQANSPHISDNWPEDSHSSSHRQQNHIGEVEQPDSAIELRFASCQMWQRGTCIRKRTKCQLSHICERCGQLTHRTAKHDTYMSKTAPRA</sequence>
<protein>
    <recommendedName>
        <fullName evidence="2">BTB domain-containing protein</fullName>
    </recommendedName>
</protein>
<dbReference type="InterPro" id="IPR000210">
    <property type="entry name" value="BTB/POZ_dom"/>
</dbReference>
<feature type="region of interest" description="Disordered" evidence="1">
    <location>
        <begin position="282"/>
        <end position="403"/>
    </location>
</feature>
<dbReference type="GeneID" id="59261502"/>
<proteinExistence type="predicted"/>
<feature type="domain" description="BTB" evidence="2">
    <location>
        <begin position="20"/>
        <end position="129"/>
    </location>
</feature>
<keyword evidence="4" id="KW-1185">Reference proteome</keyword>
<dbReference type="Proteomes" id="UP000531561">
    <property type="component" value="Unassembled WGS sequence"/>
</dbReference>
<dbReference type="EMBL" id="JABFCT010000026">
    <property type="protein sequence ID" value="KAF5868241.1"/>
    <property type="molecule type" value="Genomic_DNA"/>
</dbReference>
<dbReference type="Pfam" id="PF00651">
    <property type="entry name" value="BTB"/>
    <property type="match status" value="1"/>
</dbReference>
<feature type="region of interest" description="Disordered" evidence="1">
    <location>
        <begin position="1009"/>
        <end position="1192"/>
    </location>
</feature>
<evidence type="ECO:0000259" key="2">
    <source>
        <dbReference type="SMART" id="SM00225"/>
    </source>
</evidence>
<name>A0A8H6AIF5_9HELO</name>
<dbReference type="PANTHER" id="PTHR47843:SF7">
    <property type="entry name" value="BTB DOMAIN-CONTAINING PROTEIN"/>
    <property type="match status" value="1"/>
</dbReference>
<feature type="compositionally biased region" description="Basic and acidic residues" evidence="1">
    <location>
        <begin position="1287"/>
        <end position="1319"/>
    </location>
</feature>
<dbReference type="OrthoDB" id="3532955at2759"/>
<feature type="compositionally biased region" description="Low complexity" evidence="1">
    <location>
        <begin position="1085"/>
        <end position="1095"/>
    </location>
</feature>
<feature type="compositionally biased region" description="Acidic residues" evidence="1">
    <location>
        <begin position="1074"/>
        <end position="1084"/>
    </location>
</feature>
<feature type="region of interest" description="Disordered" evidence="1">
    <location>
        <begin position="1287"/>
        <end position="1351"/>
    </location>
</feature>
<comment type="caution">
    <text evidence="3">The sequence shown here is derived from an EMBL/GenBank/DDBJ whole genome shotgun (WGS) entry which is preliminary data.</text>
</comment>
<evidence type="ECO:0000313" key="4">
    <source>
        <dbReference type="Proteomes" id="UP000531561"/>
    </source>
</evidence>
<dbReference type="PANTHER" id="PTHR47843">
    <property type="entry name" value="BTB DOMAIN-CONTAINING PROTEIN-RELATED"/>
    <property type="match status" value="1"/>
</dbReference>
<feature type="compositionally biased region" description="Low complexity" evidence="1">
    <location>
        <begin position="805"/>
        <end position="816"/>
    </location>
</feature>
<dbReference type="Gene3D" id="3.30.710.10">
    <property type="entry name" value="Potassium Channel Kv1.1, Chain A"/>
    <property type="match status" value="1"/>
</dbReference>
<feature type="compositionally biased region" description="Acidic residues" evidence="1">
    <location>
        <begin position="1135"/>
        <end position="1150"/>
    </location>
</feature>
<feature type="compositionally biased region" description="Polar residues" evidence="1">
    <location>
        <begin position="873"/>
        <end position="884"/>
    </location>
</feature>
<evidence type="ECO:0000313" key="3">
    <source>
        <dbReference type="EMBL" id="KAF5868241.1"/>
    </source>
</evidence>
<evidence type="ECO:0000256" key="1">
    <source>
        <dbReference type="SAM" id="MobiDB-lite"/>
    </source>
</evidence>
<organism evidence="3 4">
    <name type="scientific">Botrytis fragariae</name>
    <dbReference type="NCBI Taxonomy" id="1964551"/>
    <lineage>
        <taxon>Eukaryota</taxon>
        <taxon>Fungi</taxon>
        <taxon>Dikarya</taxon>
        <taxon>Ascomycota</taxon>
        <taxon>Pezizomycotina</taxon>
        <taxon>Leotiomycetes</taxon>
        <taxon>Helotiales</taxon>
        <taxon>Sclerotiniaceae</taxon>
        <taxon>Botrytis</taxon>
    </lineage>
</organism>
<dbReference type="InterPro" id="IPR011333">
    <property type="entry name" value="SKP1/BTB/POZ_sf"/>
</dbReference>
<reference evidence="3 4" key="1">
    <citation type="journal article" date="2020" name="Phytopathology">
        <title>A high-quality genome resource of Botrytis fragariae, a new and rapidly spreading fungal pathogen causing strawberry gray mold in the U.S.A.</title>
        <authorList>
            <person name="Wu Y."/>
            <person name="Saski C.A."/>
            <person name="Schnabel G."/>
            <person name="Xiao S."/>
            <person name="Hu M."/>
        </authorList>
    </citation>
    <scope>NUCLEOTIDE SEQUENCE [LARGE SCALE GENOMIC DNA]</scope>
    <source>
        <strain evidence="3 4">BVB16</strain>
    </source>
</reference>
<feature type="region of interest" description="Disordered" evidence="1">
    <location>
        <begin position="794"/>
        <end position="847"/>
    </location>
</feature>
<feature type="region of interest" description="Disordered" evidence="1">
    <location>
        <begin position="873"/>
        <end position="943"/>
    </location>
</feature>
<dbReference type="RefSeq" id="XP_037187190.1">
    <property type="nucleotide sequence ID" value="XM_037337810.1"/>
</dbReference>
<dbReference type="SUPFAM" id="SSF54695">
    <property type="entry name" value="POZ domain"/>
    <property type="match status" value="1"/>
</dbReference>
<dbReference type="SMART" id="SM00225">
    <property type="entry name" value="BTB"/>
    <property type="match status" value="1"/>
</dbReference>
<feature type="compositionally biased region" description="Acidic residues" evidence="1">
    <location>
        <begin position="283"/>
        <end position="297"/>
    </location>
</feature>
<feature type="compositionally biased region" description="Polar residues" evidence="1">
    <location>
        <begin position="1118"/>
        <end position="1130"/>
    </location>
</feature>
<feature type="compositionally biased region" description="Polar residues" evidence="1">
    <location>
        <begin position="1166"/>
        <end position="1190"/>
    </location>
</feature>